<feature type="transmembrane region" description="Helical" evidence="6">
    <location>
        <begin position="12"/>
        <end position="33"/>
    </location>
</feature>
<dbReference type="RefSeq" id="WP_119058892.1">
    <property type="nucleotide sequence ID" value="NZ_UNSC01000001.1"/>
</dbReference>
<comment type="subcellular location">
    <subcellularLocation>
        <location evidence="1">Cell membrane</location>
        <topology evidence="1">Multi-pass membrane protein</topology>
    </subcellularLocation>
</comment>
<keyword evidence="5 6" id="KW-0472">Membrane</keyword>
<name>A0A383TWW6_9FLAO</name>
<evidence type="ECO:0000256" key="3">
    <source>
        <dbReference type="ARBA" id="ARBA00022692"/>
    </source>
</evidence>
<feature type="transmembrane region" description="Helical" evidence="6">
    <location>
        <begin position="216"/>
        <end position="239"/>
    </location>
</feature>
<dbReference type="GO" id="GO:0005886">
    <property type="term" value="C:plasma membrane"/>
    <property type="evidence" value="ECO:0007669"/>
    <property type="project" value="UniProtKB-SubCell"/>
</dbReference>
<evidence type="ECO:0000313" key="8">
    <source>
        <dbReference type="Proteomes" id="UP000262142"/>
    </source>
</evidence>
<evidence type="ECO:0000256" key="5">
    <source>
        <dbReference type="ARBA" id="ARBA00023136"/>
    </source>
</evidence>
<dbReference type="Pfam" id="PF03706">
    <property type="entry name" value="LPG_synthase_TM"/>
    <property type="match status" value="1"/>
</dbReference>
<dbReference type="AlphaFoldDB" id="A0A383TWW6"/>
<keyword evidence="2" id="KW-1003">Cell membrane</keyword>
<feature type="transmembrane region" description="Helical" evidence="6">
    <location>
        <begin position="260"/>
        <end position="281"/>
    </location>
</feature>
<sequence>MAAKKSLRKKFFTALKILISIGLLYWVFSQMNWNLLKKELRQAEWIWLFIAWISFVLSQVISVWRMQLYLKKVDVHLPFLTNAQLYALGMFYNFFIPGGVGGDAYKVIALRNHFQRPLKELTSAIFFDRFIGLCAIAILICFSIILLPVEISPSLYYSILLLGSGGLLVGPMILGKIFPKFKKIFFPTLIYSFAVQAFQIGSVLSILISLEQTEELYLYIVIFLISSVLSIISFAGLGIRESIFYYAGEYFKFNPDVSAGVALMFSVISLLTSLIGGIYVIKKIDFGLKPNHHQKNETSL</sequence>
<keyword evidence="3 6" id="KW-0812">Transmembrane</keyword>
<protein>
    <recommendedName>
        <fullName evidence="9">Flippase-like domain-containing protein</fullName>
    </recommendedName>
</protein>
<evidence type="ECO:0000256" key="2">
    <source>
        <dbReference type="ARBA" id="ARBA00022475"/>
    </source>
</evidence>
<dbReference type="Proteomes" id="UP000262142">
    <property type="component" value="Unassembled WGS sequence"/>
</dbReference>
<feature type="transmembrane region" description="Helical" evidence="6">
    <location>
        <begin position="155"/>
        <end position="177"/>
    </location>
</feature>
<dbReference type="InterPro" id="IPR022791">
    <property type="entry name" value="L-PG_synthase/AglD"/>
</dbReference>
<feature type="transmembrane region" description="Helical" evidence="6">
    <location>
        <begin position="126"/>
        <end position="149"/>
    </location>
</feature>
<dbReference type="OrthoDB" id="1123508at2"/>
<proteinExistence type="predicted"/>
<dbReference type="PANTHER" id="PTHR40277:SF1">
    <property type="entry name" value="BLL5419 PROTEIN"/>
    <property type="match status" value="1"/>
</dbReference>
<feature type="transmembrane region" description="Helical" evidence="6">
    <location>
        <begin position="189"/>
        <end position="210"/>
    </location>
</feature>
<reference evidence="7 8" key="1">
    <citation type="submission" date="2018-09" db="EMBL/GenBank/DDBJ databases">
        <authorList>
            <consortium name="Pathogen Informatics"/>
        </authorList>
    </citation>
    <scope>NUCLEOTIDE SEQUENCE [LARGE SCALE GENOMIC DNA]</scope>
    <source>
        <strain evidence="7 8">OH-22767</strain>
    </source>
</reference>
<feature type="transmembrane region" description="Helical" evidence="6">
    <location>
        <begin position="45"/>
        <end position="64"/>
    </location>
</feature>
<dbReference type="EMBL" id="UNSC01000001">
    <property type="protein sequence ID" value="SZD71283.1"/>
    <property type="molecule type" value="Genomic_DNA"/>
</dbReference>
<evidence type="ECO:0000256" key="1">
    <source>
        <dbReference type="ARBA" id="ARBA00004651"/>
    </source>
</evidence>
<gene>
    <name evidence="7" type="ORF">SAMEA104719789_00379</name>
</gene>
<evidence type="ECO:0000256" key="4">
    <source>
        <dbReference type="ARBA" id="ARBA00022989"/>
    </source>
</evidence>
<evidence type="ECO:0000313" key="7">
    <source>
        <dbReference type="EMBL" id="SZD71283.1"/>
    </source>
</evidence>
<keyword evidence="8" id="KW-1185">Reference proteome</keyword>
<organism evidence="7 8">
    <name type="scientific">Candidatus Ornithobacterium hominis</name>
    <dbReference type="NCBI Taxonomy" id="2497989"/>
    <lineage>
        <taxon>Bacteria</taxon>
        <taxon>Pseudomonadati</taxon>
        <taxon>Bacteroidota</taxon>
        <taxon>Flavobacteriia</taxon>
        <taxon>Flavobacteriales</taxon>
        <taxon>Weeksellaceae</taxon>
        <taxon>Ornithobacterium</taxon>
    </lineage>
</organism>
<evidence type="ECO:0008006" key="9">
    <source>
        <dbReference type="Google" id="ProtNLM"/>
    </source>
</evidence>
<keyword evidence="4 6" id="KW-1133">Transmembrane helix</keyword>
<dbReference type="NCBIfam" id="TIGR00374">
    <property type="entry name" value="flippase-like domain"/>
    <property type="match status" value="1"/>
</dbReference>
<accession>A0A383TWW6</accession>
<evidence type="ECO:0000256" key="6">
    <source>
        <dbReference type="SAM" id="Phobius"/>
    </source>
</evidence>
<dbReference type="PANTHER" id="PTHR40277">
    <property type="entry name" value="BLL5419 PROTEIN"/>
    <property type="match status" value="1"/>
</dbReference>